<dbReference type="EMBL" id="JBHTBU010000001">
    <property type="protein sequence ID" value="MFC7286621.1"/>
    <property type="molecule type" value="Genomic_DNA"/>
</dbReference>
<dbReference type="EC" id="1.13.11.79" evidence="5"/>
<dbReference type="PANTHER" id="PTHR23026">
    <property type="entry name" value="NADPH NITROREDUCTASE"/>
    <property type="match status" value="1"/>
</dbReference>
<dbReference type="RefSeq" id="WP_382269817.1">
    <property type="nucleotide sequence ID" value="NZ_JBHTBU010000001.1"/>
</dbReference>
<comment type="caution">
    <text evidence="5">The sequence shown here is derived from an EMBL/GenBank/DDBJ whole genome shotgun (WGS) entry which is preliminary data.</text>
</comment>
<dbReference type="InterPro" id="IPR000415">
    <property type="entry name" value="Nitroreductase-like"/>
</dbReference>
<dbReference type="InterPro" id="IPR050627">
    <property type="entry name" value="Nitroreductase/BluB"/>
</dbReference>
<keyword evidence="2" id="KW-0288">FMN</keyword>
<dbReference type="InterPro" id="IPR012825">
    <property type="entry name" value="BluB"/>
</dbReference>
<dbReference type="Pfam" id="PF00881">
    <property type="entry name" value="Nitroreductase"/>
    <property type="match status" value="1"/>
</dbReference>
<evidence type="ECO:0000256" key="3">
    <source>
        <dbReference type="ARBA" id="ARBA00023002"/>
    </source>
</evidence>
<dbReference type="SUPFAM" id="SSF55469">
    <property type="entry name" value="FMN-dependent nitroreductase-like"/>
    <property type="match status" value="1"/>
</dbReference>
<evidence type="ECO:0000313" key="5">
    <source>
        <dbReference type="EMBL" id="MFC7286621.1"/>
    </source>
</evidence>
<feature type="domain" description="Nitroreductase" evidence="4">
    <location>
        <begin position="19"/>
        <end position="182"/>
    </location>
</feature>
<dbReference type="PANTHER" id="PTHR23026:SF90">
    <property type="entry name" value="IODOTYROSINE DEIODINASE 1"/>
    <property type="match status" value="1"/>
</dbReference>
<dbReference type="NCBIfam" id="TIGR02476">
    <property type="entry name" value="BluB"/>
    <property type="match status" value="1"/>
</dbReference>
<dbReference type="InterPro" id="IPR029479">
    <property type="entry name" value="Nitroreductase"/>
</dbReference>
<evidence type="ECO:0000259" key="4">
    <source>
        <dbReference type="Pfam" id="PF00881"/>
    </source>
</evidence>
<name>A0ABW2I6L5_9BURK</name>
<organism evidence="5 6">
    <name type="scientific">Herminiimonas glaciei</name>
    <dbReference type="NCBI Taxonomy" id="523788"/>
    <lineage>
        <taxon>Bacteria</taxon>
        <taxon>Pseudomonadati</taxon>
        <taxon>Pseudomonadota</taxon>
        <taxon>Betaproteobacteria</taxon>
        <taxon>Burkholderiales</taxon>
        <taxon>Oxalobacteraceae</taxon>
        <taxon>Herminiimonas</taxon>
    </lineage>
</organism>
<evidence type="ECO:0000313" key="6">
    <source>
        <dbReference type="Proteomes" id="UP001596542"/>
    </source>
</evidence>
<sequence>MNPNKFSDEEIAAVYKTIGERRDMRHFLPTPLADGQLERFIRAAHMAPSVGLMQPWRFIRITDTGLRKTIRQHVEEERIATADALAQRSDEFMRLKVEGILSCAEVLVVGLTNQREKYIFGRRTMPEMDLASVSCAIQNMWLAARAEGIGLGWVSLFDPESLRKLCCMPEGSRPVAILCLGHVQEFYPAPMLEMEAWDKRKALDEIVYENSWNTPSPRTD</sequence>
<evidence type="ECO:0000256" key="1">
    <source>
        <dbReference type="ARBA" id="ARBA00022630"/>
    </source>
</evidence>
<dbReference type="Proteomes" id="UP001596542">
    <property type="component" value="Unassembled WGS sequence"/>
</dbReference>
<keyword evidence="3 5" id="KW-0560">Oxidoreductase</keyword>
<dbReference type="Gene3D" id="3.40.109.10">
    <property type="entry name" value="NADH Oxidase"/>
    <property type="match status" value="1"/>
</dbReference>
<proteinExistence type="predicted"/>
<keyword evidence="6" id="KW-1185">Reference proteome</keyword>
<evidence type="ECO:0000256" key="2">
    <source>
        <dbReference type="ARBA" id="ARBA00022643"/>
    </source>
</evidence>
<reference evidence="6" key="1">
    <citation type="journal article" date="2019" name="Int. J. Syst. Evol. Microbiol.">
        <title>The Global Catalogue of Microorganisms (GCM) 10K type strain sequencing project: providing services to taxonomists for standard genome sequencing and annotation.</title>
        <authorList>
            <consortium name="The Broad Institute Genomics Platform"/>
            <consortium name="The Broad Institute Genome Sequencing Center for Infectious Disease"/>
            <person name="Wu L."/>
            <person name="Ma J."/>
        </authorList>
    </citation>
    <scope>NUCLEOTIDE SEQUENCE [LARGE SCALE GENOMIC DNA]</scope>
    <source>
        <strain evidence="6">KACC 12508</strain>
    </source>
</reference>
<gene>
    <name evidence="5" type="primary">bluB</name>
    <name evidence="5" type="ORF">ACFQPC_01100</name>
</gene>
<protein>
    <submittedName>
        <fullName evidence="5">5,6-dimethylbenzimidazole synthase</fullName>
        <ecNumber evidence="5">1.13.11.79</ecNumber>
    </submittedName>
</protein>
<keyword evidence="1" id="KW-0285">Flavoprotein</keyword>
<dbReference type="GO" id="GO:0102919">
    <property type="term" value="F:5,6-dimethylbenzimidazole synthase activity"/>
    <property type="evidence" value="ECO:0007669"/>
    <property type="project" value="UniProtKB-EC"/>
</dbReference>
<accession>A0ABW2I6L5</accession>